<dbReference type="InterPro" id="IPR016193">
    <property type="entry name" value="Cytidine_deaminase-like"/>
</dbReference>
<keyword evidence="7" id="KW-1185">Reference proteome</keyword>
<comment type="similarity">
    <text evidence="1">Belongs to the cytidine and deoxycytidylate deaminase family.</text>
</comment>
<sequence>MNEFMKTAIEEAFLAMENNEGGPFGAVIVKDNQIISTAHNEVIKTNDPTAHAEIVAIRKAANALGRFDLSDCEIYSSCEPCPMCFAAIHWAKMKKLYYGCTREDAARIGFDDKYIYDVISGVASKQQVEVIHLYSDLFIKPFQEWEKKLDKTQY</sequence>
<name>A0A919S0A9_9CLOT</name>
<keyword evidence="2" id="KW-0479">Metal-binding</keyword>
<dbReference type="InterPro" id="IPR002125">
    <property type="entry name" value="CMP_dCMP_dom"/>
</dbReference>
<keyword evidence="4" id="KW-0862">Zinc</keyword>
<dbReference type="Gene3D" id="3.40.140.10">
    <property type="entry name" value="Cytidine Deaminase, domain 2"/>
    <property type="match status" value="1"/>
</dbReference>
<dbReference type="GO" id="GO:0008270">
    <property type="term" value="F:zinc ion binding"/>
    <property type="evidence" value="ECO:0007669"/>
    <property type="project" value="InterPro"/>
</dbReference>
<feature type="domain" description="CMP/dCMP-type deaminase" evidence="5">
    <location>
        <begin position="1"/>
        <end position="111"/>
    </location>
</feature>
<dbReference type="Pfam" id="PF00383">
    <property type="entry name" value="dCMP_cyt_deam_1"/>
    <property type="match status" value="1"/>
</dbReference>
<keyword evidence="3" id="KW-0378">Hydrolase</keyword>
<dbReference type="GO" id="GO:0047974">
    <property type="term" value="F:guanosine deaminase activity"/>
    <property type="evidence" value="ECO:0007669"/>
    <property type="project" value="TreeGrafter"/>
</dbReference>
<dbReference type="Proteomes" id="UP000679179">
    <property type="component" value="Unassembled WGS sequence"/>
</dbReference>
<dbReference type="CDD" id="cd01285">
    <property type="entry name" value="nucleoside_deaminase"/>
    <property type="match status" value="1"/>
</dbReference>
<proteinExistence type="inferred from homology"/>
<dbReference type="FunFam" id="3.40.140.10:FF:000011">
    <property type="entry name" value="tRNA-specific adenosine deaminase"/>
    <property type="match status" value="1"/>
</dbReference>
<dbReference type="GO" id="GO:0006152">
    <property type="term" value="P:purine nucleoside catabolic process"/>
    <property type="evidence" value="ECO:0007669"/>
    <property type="project" value="TreeGrafter"/>
</dbReference>
<dbReference type="InterPro" id="IPR016192">
    <property type="entry name" value="APOBEC/CMP_deaminase_Zn-bd"/>
</dbReference>
<dbReference type="RefSeq" id="WP_212903637.1">
    <property type="nucleotide sequence ID" value="NZ_BOPZ01000011.1"/>
</dbReference>
<dbReference type="SUPFAM" id="SSF53927">
    <property type="entry name" value="Cytidine deaminase-like"/>
    <property type="match status" value="1"/>
</dbReference>
<evidence type="ECO:0000256" key="2">
    <source>
        <dbReference type="ARBA" id="ARBA00022723"/>
    </source>
</evidence>
<protein>
    <submittedName>
        <fullName evidence="6">tRNA-specific adenosine deaminase</fullName>
    </submittedName>
</protein>
<reference evidence="6" key="1">
    <citation type="submission" date="2021-03" db="EMBL/GenBank/DDBJ databases">
        <title>Taxonomic study of Clostridium polyendosporum from meadow-gley soil under rice.</title>
        <authorList>
            <person name="Kobayashi H."/>
            <person name="Tanizawa Y."/>
            <person name="Yagura M."/>
        </authorList>
    </citation>
    <scope>NUCLEOTIDE SEQUENCE</scope>
    <source>
        <strain evidence="6">JCM 30710</strain>
    </source>
</reference>
<dbReference type="PANTHER" id="PTHR11079:SF161">
    <property type="entry name" value="CMP_DCMP-TYPE DEAMINASE DOMAIN-CONTAINING PROTEIN"/>
    <property type="match status" value="1"/>
</dbReference>
<comment type="caution">
    <text evidence="6">The sequence shown here is derived from an EMBL/GenBank/DDBJ whole genome shotgun (WGS) entry which is preliminary data.</text>
</comment>
<accession>A0A919S0A9</accession>
<gene>
    <name evidence="6" type="primary">guaD</name>
    <name evidence="6" type="ORF">CPJCM30710_15840</name>
</gene>
<dbReference type="EMBL" id="BOPZ01000011">
    <property type="protein sequence ID" value="GIM28918.1"/>
    <property type="molecule type" value="Genomic_DNA"/>
</dbReference>
<evidence type="ECO:0000256" key="1">
    <source>
        <dbReference type="ARBA" id="ARBA00006576"/>
    </source>
</evidence>
<dbReference type="PANTHER" id="PTHR11079">
    <property type="entry name" value="CYTOSINE DEAMINASE FAMILY MEMBER"/>
    <property type="match status" value="1"/>
</dbReference>
<evidence type="ECO:0000256" key="3">
    <source>
        <dbReference type="ARBA" id="ARBA00022801"/>
    </source>
</evidence>
<evidence type="ECO:0000259" key="5">
    <source>
        <dbReference type="PROSITE" id="PS51747"/>
    </source>
</evidence>
<dbReference type="AlphaFoldDB" id="A0A919S0A9"/>
<dbReference type="PROSITE" id="PS51747">
    <property type="entry name" value="CYT_DCMP_DEAMINASES_2"/>
    <property type="match status" value="1"/>
</dbReference>
<dbReference type="PROSITE" id="PS00903">
    <property type="entry name" value="CYT_DCMP_DEAMINASES_1"/>
    <property type="match status" value="1"/>
</dbReference>
<evidence type="ECO:0000313" key="7">
    <source>
        <dbReference type="Proteomes" id="UP000679179"/>
    </source>
</evidence>
<organism evidence="6 7">
    <name type="scientific">Clostridium polyendosporum</name>
    <dbReference type="NCBI Taxonomy" id="69208"/>
    <lineage>
        <taxon>Bacteria</taxon>
        <taxon>Bacillati</taxon>
        <taxon>Bacillota</taxon>
        <taxon>Clostridia</taxon>
        <taxon>Eubacteriales</taxon>
        <taxon>Clostridiaceae</taxon>
        <taxon>Clostridium</taxon>
    </lineage>
</organism>
<evidence type="ECO:0000313" key="6">
    <source>
        <dbReference type="EMBL" id="GIM28918.1"/>
    </source>
</evidence>
<evidence type="ECO:0000256" key="4">
    <source>
        <dbReference type="ARBA" id="ARBA00022833"/>
    </source>
</evidence>